<organism evidence="2 3">
    <name type="scientific">Prorocentrum cordatum</name>
    <dbReference type="NCBI Taxonomy" id="2364126"/>
    <lineage>
        <taxon>Eukaryota</taxon>
        <taxon>Sar</taxon>
        <taxon>Alveolata</taxon>
        <taxon>Dinophyceae</taxon>
        <taxon>Prorocentrales</taxon>
        <taxon>Prorocentraceae</taxon>
        <taxon>Prorocentrum</taxon>
    </lineage>
</organism>
<proteinExistence type="predicted"/>
<dbReference type="EMBL" id="CAUYUJ010014794">
    <property type="protein sequence ID" value="CAK0846100.1"/>
    <property type="molecule type" value="Genomic_DNA"/>
</dbReference>
<feature type="compositionally biased region" description="Pro residues" evidence="1">
    <location>
        <begin position="139"/>
        <end position="162"/>
    </location>
</feature>
<keyword evidence="3" id="KW-1185">Reference proteome</keyword>
<dbReference type="Proteomes" id="UP001189429">
    <property type="component" value="Unassembled WGS sequence"/>
</dbReference>
<name>A0ABN9TKH7_9DINO</name>
<gene>
    <name evidence="2" type="ORF">PCOR1329_LOCUS39703</name>
</gene>
<accession>A0ABN9TKH7</accession>
<evidence type="ECO:0008006" key="4">
    <source>
        <dbReference type="Google" id="ProtNLM"/>
    </source>
</evidence>
<reference evidence="2" key="1">
    <citation type="submission" date="2023-10" db="EMBL/GenBank/DDBJ databases">
        <authorList>
            <person name="Chen Y."/>
            <person name="Shah S."/>
            <person name="Dougan E. K."/>
            <person name="Thang M."/>
            <person name="Chan C."/>
        </authorList>
    </citation>
    <scope>NUCLEOTIDE SEQUENCE [LARGE SCALE GENOMIC DNA]</scope>
</reference>
<feature type="compositionally biased region" description="Polar residues" evidence="1">
    <location>
        <begin position="195"/>
        <end position="206"/>
    </location>
</feature>
<feature type="compositionally biased region" description="Low complexity" evidence="1">
    <location>
        <begin position="69"/>
        <end position="78"/>
    </location>
</feature>
<evidence type="ECO:0000313" key="2">
    <source>
        <dbReference type="EMBL" id="CAK0846100.1"/>
    </source>
</evidence>
<sequence>MAAPPWCAAAGQPQRPRRSAAERRAQAGRKQARAAQELLRAFRDLGHRGCRPTRLGKALAEALGAVAPSGSAPLAASSGGNGADWDPDRAAAAPARPDLTGQAAARALHEATEHAEPQAGLAAQGPDAGWAQTQAAPSSAPPPWTPPPWMQQPWEPPAPTAPPRDEQSRTMDALSGEYGERSTLRRRRGTPVPSRAQSVGSISCPSAESAVEKDKGAEAFEEAEAPEERAALGTASSRPEEHAAMAGMLEQGVVRVLADRMAAGRGPATLANLEEDFEAQWRLPLDVRHVGEADIVTFLTNWSNRVEIVRGPDGAYVVQLAPQFATGRPR</sequence>
<comment type="caution">
    <text evidence="2">The sequence shown here is derived from an EMBL/GenBank/DDBJ whole genome shotgun (WGS) entry which is preliminary data.</text>
</comment>
<evidence type="ECO:0000313" key="3">
    <source>
        <dbReference type="Proteomes" id="UP001189429"/>
    </source>
</evidence>
<feature type="region of interest" description="Disordered" evidence="1">
    <location>
        <begin position="1"/>
        <end position="31"/>
    </location>
</feature>
<feature type="compositionally biased region" description="Basic and acidic residues" evidence="1">
    <location>
        <begin position="107"/>
        <end position="116"/>
    </location>
</feature>
<feature type="region of interest" description="Disordered" evidence="1">
    <location>
        <begin position="69"/>
        <end position="230"/>
    </location>
</feature>
<evidence type="ECO:0000256" key="1">
    <source>
        <dbReference type="SAM" id="MobiDB-lite"/>
    </source>
</evidence>
<protein>
    <recommendedName>
        <fullName evidence="4">2'-phosphotransferase</fullName>
    </recommendedName>
</protein>